<dbReference type="NCBIfam" id="TIGR00762">
    <property type="entry name" value="DegV"/>
    <property type="match status" value="1"/>
</dbReference>
<evidence type="ECO:0000256" key="1">
    <source>
        <dbReference type="ARBA" id="ARBA00023121"/>
    </source>
</evidence>
<reference evidence="3" key="1">
    <citation type="journal article" date="2019" name="Int. J. Syst. Evol. Microbiol.">
        <title>The Global Catalogue of Microorganisms (GCM) 10K type strain sequencing project: providing services to taxonomists for standard genome sequencing and annotation.</title>
        <authorList>
            <consortium name="The Broad Institute Genomics Platform"/>
            <consortium name="The Broad Institute Genome Sequencing Center for Infectious Disease"/>
            <person name="Wu L."/>
            <person name="Ma J."/>
        </authorList>
    </citation>
    <scope>NUCLEOTIDE SEQUENCE [LARGE SCALE GENOMIC DNA]</scope>
    <source>
        <strain evidence="3">CECT 8288</strain>
    </source>
</reference>
<keyword evidence="3" id="KW-1185">Reference proteome</keyword>
<comment type="caution">
    <text evidence="2">The sequence shown here is derived from an EMBL/GenBank/DDBJ whole genome shotgun (WGS) entry which is preliminary data.</text>
</comment>
<dbReference type="Proteomes" id="UP001595710">
    <property type="component" value="Unassembled WGS sequence"/>
</dbReference>
<dbReference type="InterPro" id="IPR003797">
    <property type="entry name" value="DegV"/>
</dbReference>
<dbReference type="InterPro" id="IPR050270">
    <property type="entry name" value="DegV_domain_contain"/>
</dbReference>
<dbReference type="PROSITE" id="PS51482">
    <property type="entry name" value="DEGV"/>
    <property type="match status" value="1"/>
</dbReference>
<gene>
    <name evidence="2" type="ORF">ACFOND_11655</name>
</gene>
<sequence length="305" mass="33552">MTTLIVDSACDLPKALIEKKNVQLLPATIIYDKNILQDFRDPEQTISMYESAILNKDHDSESQPTSTKDITRILEQTIANGHTDLVIQTVNRVRSPTYENAVESATLLSKRYASQNVSIRVQDSRTVFTGQAVLAAHTLALIDKGIGGTKLRRIIDSLSSNVHAYQVPADVFYLRERSRKKGDNSISWLGAKVGSLLNISPIVLALDDKTFPVTKIRGFNNAANKLLAHTLEKVEQGLLSPFVCISYAGDPKELHKLAGFNELKLAIKARKYQLITTPMSLSGGVNLGPGTLSVGFATTPYEWKD</sequence>
<proteinExistence type="predicted"/>
<protein>
    <submittedName>
        <fullName evidence="2">DegV family protein</fullName>
    </submittedName>
</protein>
<evidence type="ECO:0000313" key="2">
    <source>
        <dbReference type="EMBL" id="MFC3702296.1"/>
    </source>
</evidence>
<name>A0ABV7WSM4_9GAMM</name>
<dbReference type="EMBL" id="JBHRYN010000012">
    <property type="protein sequence ID" value="MFC3702296.1"/>
    <property type="molecule type" value="Genomic_DNA"/>
</dbReference>
<dbReference type="PANTHER" id="PTHR33434">
    <property type="entry name" value="DEGV DOMAIN-CONTAINING PROTEIN DR_1986-RELATED"/>
    <property type="match status" value="1"/>
</dbReference>
<evidence type="ECO:0000313" key="3">
    <source>
        <dbReference type="Proteomes" id="UP001595710"/>
    </source>
</evidence>
<accession>A0ABV7WSM4</accession>
<dbReference type="Pfam" id="PF02645">
    <property type="entry name" value="DegV"/>
    <property type="match status" value="1"/>
</dbReference>
<keyword evidence="1" id="KW-0446">Lipid-binding</keyword>
<dbReference type="PANTHER" id="PTHR33434:SF2">
    <property type="entry name" value="FATTY ACID-BINDING PROTEIN TM_1468"/>
    <property type="match status" value="1"/>
</dbReference>
<dbReference type="RefSeq" id="WP_215999092.1">
    <property type="nucleotide sequence ID" value="NZ_JBHRYN010000012.1"/>
</dbReference>
<organism evidence="2 3">
    <name type="scientific">Reinekea marina</name>
    <dbReference type="NCBI Taxonomy" id="1310421"/>
    <lineage>
        <taxon>Bacteria</taxon>
        <taxon>Pseudomonadati</taxon>
        <taxon>Pseudomonadota</taxon>
        <taxon>Gammaproteobacteria</taxon>
        <taxon>Oceanospirillales</taxon>
        <taxon>Saccharospirillaceae</taxon>
        <taxon>Reinekea</taxon>
    </lineage>
</organism>